<evidence type="ECO:0000313" key="1">
    <source>
        <dbReference type="EMBL" id="KAI3685032.1"/>
    </source>
</evidence>
<keyword evidence="2" id="KW-1185">Reference proteome</keyword>
<sequence length="92" mass="10615">MKGWRRKTRLEVIPMIQPTPPLQPRDGPPKPLTNRVAFPTSCPHRNIVPDFKFTAFGACFVSHVSWSHLSVSFLTSRTLRKARHSKISFFRN</sequence>
<dbReference type="Proteomes" id="UP001055879">
    <property type="component" value="Linkage Group LG12"/>
</dbReference>
<accession>A0ACB8YIE4</accession>
<gene>
    <name evidence="1" type="ORF">L6452_34263</name>
</gene>
<reference evidence="1 2" key="2">
    <citation type="journal article" date="2022" name="Mol. Ecol. Resour.">
        <title>The genomes of chicory, endive, great burdock and yacon provide insights into Asteraceae paleo-polyploidization history and plant inulin production.</title>
        <authorList>
            <person name="Fan W."/>
            <person name="Wang S."/>
            <person name="Wang H."/>
            <person name="Wang A."/>
            <person name="Jiang F."/>
            <person name="Liu H."/>
            <person name="Zhao H."/>
            <person name="Xu D."/>
            <person name="Zhang Y."/>
        </authorList>
    </citation>
    <scope>NUCLEOTIDE SEQUENCE [LARGE SCALE GENOMIC DNA]</scope>
    <source>
        <strain evidence="2">cv. Niubang</strain>
    </source>
</reference>
<protein>
    <submittedName>
        <fullName evidence="1">Uncharacterized protein</fullName>
    </submittedName>
</protein>
<organism evidence="1 2">
    <name type="scientific">Arctium lappa</name>
    <name type="common">Greater burdock</name>
    <name type="synonym">Lappa major</name>
    <dbReference type="NCBI Taxonomy" id="4217"/>
    <lineage>
        <taxon>Eukaryota</taxon>
        <taxon>Viridiplantae</taxon>
        <taxon>Streptophyta</taxon>
        <taxon>Embryophyta</taxon>
        <taxon>Tracheophyta</taxon>
        <taxon>Spermatophyta</taxon>
        <taxon>Magnoliopsida</taxon>
        <taxon>eudicotyledons</taxon>
        <taxon>Gunneridae</taxon>
        <taxon>Pentapetalae</taxon>
        <taxon>asterids</taxon>
        <taxon>campanulids</taxon>
        <taxon>Asterales</taxon>
        <taxon>Asteraceae</taxon>
        <taxon>Carduoideae</taxon>
        <taxon>Cardueae</taxon>
        <taxon>Arctiinae</taxon>
        <taxon>Arctium</taxon>
    </lineage>
</organism>
<name>A0ACB8YIE4_ARCLA</name>
<proteinExistence type="predicted"/>
<evidence type="ECO:0000313" key="2">
    <source>
        <dbReference type="Proteomes" id="UP001055879"/>
    </source>
</evidence>
<comment type="caution">
    <text evidence="1">The sequence shown here is derived from an EMBL/GenBank/DDBJ whole genome shotgun (WGS) entry which is preliminary data.</text>
</comment>
<reference evidence="2" key="1">
    <citation type="journal article" date="2022" name="Mol. Ecol. Resour.">
        <title>The genomes of chicory, endive, great burdock and yacon provide insights into Asteraceae palaeo-polyploidization history and plant inulin production.</title>
        <authorList>
            <person name="Fan W."/>
            <person name="Wang S."/>
            <person name="Wang H."/>
            <person name="Wang A."/>
            <person name="Jiang F."/>
            <person name="Liu H."/>
            <person name="Zhao H."/>
            <person name="Xu D."/>
            <person name="Zhang Y."/>
        </authorList>
    </citation>
    <scope>NUCLEOTIDE SEQUENCE [LARGE SCALE GENOMIC DNA]</scope>
    <source>
        <strain evidence="2">cv. Niubang</strain>
    </source>
</reference>
<dbReference type="EMBL" id="CM042058">
    <property type="protein sequence ID" value="KAI3685032.1"/>
    <property type="molecule type" value="Genomic_DNA"/>
</dbReference>